<dbReference type="AlphaFoldDB" id="A0AAD6YMS8"/>
<protein>
    <recommendedName>
        <fullName evidence="3">Fruit-body specific protein a</fullName>
    </recommendedName>
</protein>
<gene>
    <name evidence="1" type="ORF">GGX14DRAFT_424590</name>
</gene>
<dbReference type="EMBL" id="JARJCW010000005">
    <property type="protein sequence ID" value="KAJ7224174.1"/>
    <property type="molecule type" value="Genomic_DNA"/>
</dbReference>
<name>A0AAD6YMS8_9AGAR</name>
<sequence>MYTGLRYGTAEMCHNVGWRGAFSLPPKMLSNHYLVLSAAALLVSGQYSLPPALQAAQGSATSALVLPSDFTDTDTIHQTAMLVDQKAGAPADNTPPGLPQAPTMVTAQDGEIVVGEVSDSNSVRTLRHAGRRAVSDYEMIFNGTTTFDGKADAAVEGTAYLTYTIVTNASYTQGKSECLDFCDKSAGCVFVNMYYELNNPFFDAQQSNLKCVAYGDVHTAVEKTNFGGEQQLSSLPTIIQQSSGYASLLVEQPPVPEGYELVFGPSSAANNAPGYMGFAFIDKYDPTTCAKLCNQRGPDANGGACKYFNIWRAVVLGIPTTYTCSMYSAPTNASTATNTGQGPLNVTLSRGYARISHIPDGTFESFTCDTADSDFCFAKSSQSWVGSSPDGGDLDATIFHYAPYAHMGSGVSLLGSAFGSDSFPGILSPAAPLATLEHGRTYVLQFFHSSTYSGAELERLAFVEVWWNGVLVGSVRAGYSAWAYYEFPVVSKGKGTDVLQFKGGHAPAYDFIDDVYLFLA</sequence>
<dbReference type="Proteomes" id="UP001219525">
    <property type="component" value="Unassembled WGS sequence"/>
</dbReference>
<keyword evidence="2" id="KW-1185">Reference proteome</keyword>
<evidence type="ECO:0008006" key="3">
    <source>
        <dbReference type="Google" id="ProtNLM"/>
    </source>
</evidence>
<evidence type="ECO:0000313" key="1">
    <source>
        <dbReference type="EMBL" id="KAJ7224174.1"/>
    </source>
</evidence>
<dbReference type="PANTHER" id="PTHR36578:SF1">
    <property type="entry name" value="APPLE DOMAIN-CONTAINING PROTEIN"/>
    <property type="match status" value="1"/>
</dbReference>
<proteinExistence type="predicted"/>
<reference evidence="1" key="1">
    <citation type="submission" date="2023-03" db="EMBL/GenBank/DDBJ databases">
        <title>Massive genome expansion in bonnet fungi (Mycena s.s.) driven by repeated elements and novel gene families across ecological guilds.</title>
        <authorList>
            <consortium name="Lawrence Berkeley National Laboratory"/>
            <person name="Harder C.B."/>
            <person name="Miyauchi S."/>
            <person name="Viragh M."/>
            <person name="Kuo A."/>
            <person name="Thoen E."/>
            <person name="Andreopoulos B."/>
            <person name="Lu D."/>
            <person name="Skrede I."/>
            <person name="Drula E."/>
            <person name="Henrissat B."/>
            <person name="Morin E."/>
            <person name="Kohler A."/>
            <person name="Barry K."/>
            <person name="LaButti K."/>
            <person name="Morin E."/>
            <person name="Salamov A."/>
            <person name="Lipzen A."/>
            <person name="Mereny Z."/>
            <person name="Hegedus B."/>
            <person name="Baldrian P."/>
            <person name="Stursova M."/>
            <person name="Weitz H."/>
            <person name="Taylor A."/>
            <person name="Grigoriev I.V."/>
            <person name="Nagy L.G."/>
            <person name="Martin F."/>
            <person name="Kauserud H."/>
        </authorList>
    </citation>
    <scope>NUCLEOTIDE SEQUENCE</scope>
    <source>
        <strain evidence="1">9144</strain>
    </source>
</reference>
<comment type="caution">
    <text evidence="1">The sequence shown here is derived from an EMBL/GenBank/DDBJ whole genome shotgun (WGS) entry which is preliminary data.</text>
</comment>
<evidence type="ECO:0000313" key="2">
    <source>
        <dbReference type="Proteomes" id="UP001219525"/>
    </source>
</evidence>
<organism evidence="1 2">
    <name type="scientific">Mycena pura</name>
    <dbReference type="NCBI Taxonomy" id="153505"/>
    <lineage>
        <taxon>Eukaryota</taxon>
        <taxon>Fungi</taxon>
        <taxon>Dikarya</taxon>
        <taxon>Basidiomycota</taxon>
        <taxon>Agaricomycotina</taxon>
        <taxon>Agaricomycetes</taxon>
        <taxon>Agaricomycetidae</taxon>
        <taxon>Agaricales</taxon>
        <taxon>Marasmiineae</taxon>
        <taxon>Mycenaceae</taxon>
        <taxon>Mycena</taxon>
    </lineage>
</organism>
<dbReference type="PANTHER" id="PTHR36578">
    <property type="entry name" value="CHROMOSOME 15, WHOLE GENOME SHOTGUN SEQUENCE"/>
    <property type="match status" value="1"/>
</dbReference>
<accession>A0AAD6YMS8</accession>